<dbReference type="UniPathway" id="UPA00060">
    <property type="reaction ID" value="UER00142"/>
</dbReference>
<comment type="caution">
    <text evidence="2">Lacks conserved residue(s) required for the propagation of feature annotation.</text>
</comment>
<reference evidence="5 6" key="1">
    <citation type="submission" date="2020-02" db="EMBL/GenBank/DDBJ databases">
        <title>Nitrogenibacter mangrovi gen. nov., sp. nov. isolated from mangrove sediment, a denitrifying betaproteobacterium.</title>
        <authorList>
            <person name="Liao H."/>
            <person name="Tian Y."/>
        </authorList>
    </citation>
    <scope>NUCLEOTIDE SEQUENCE [LARGE SCALE GENOMIC DNA]</scope>
    <source>
        <strain evidence="5 6">M9-3-2</strain>
    </source>
</reference>
<evidence type="ECO:0000313" key="6">
    <source>
        <dbReference type="Proteomes" id="UP000501991"/>
    </source>
</evidence>
<dbReference type="Proteomes" id="UP000501991">
    <property type="component" value="Chromosome"/>
</dbReference>
<feature type="binding site" evidence="2">
    <location>
        <position position="118"/>
    </location>
    <ligand>
        <name>Mg(2+)</name>
        <dbReference type="ChEBI" id="CHEBI:18420"/>
        <label>1</label>
    </ligand>
</feature>
<keyword evidence="2 5" id="KW-0418">Kinase</keyword>
<dbReference type="EMBL" id="CP048836">
    <property type="protein sequence ID" value="QID16511.1"/>
    <property type="molecule type" value="Genomic_DNA"/>
</dbReference>
<evidence type="ECO:0000256" key="1">
    <source>
        <dbReference type="ARBA" id="ARBA00022977"/>
    </source>
</evidence>
<dbReference type="Pfam" id="PF00586">
    <property type="entry name" value="AIRS"/>
    <property type="match status" value="1"/>
</dbReference>
<feature type="binding site" evidence="2">
    <location>
        <position position="315"/>
    </location>
    <ligand>
        <name>substrate</name>
    </ligand>
</feature>
<accession>A0A6C1AYR3</accession>
<feature type="binding site" evidence="2">
    <location>
        <position position="258"/>
    </location>
    <ligand>
        <name>substrate</name>
    </ligand>
</feature>
<evidence type="ECO:0000259" key="4">
    <source>
        <dbReference type="Pfam" id="PF02769"/>
    </source>
</evidence>
<dbReference type="HAMAP" id="MF_02128">
    <property type="entry name" value="TMP_kinase"/>
    <property type="match status" value="1"/>
</dbReference>
<evidence type="ECO:0000259" key="3">
    <source>
        <dbReference type="Pfam" id="PF00586"/>
    </source>
</evidence>
<feature type="binding site" evidence="2">
    <location>
        <position position="41"/>
    </location>
    <ligand>
        <name>Mg(2+)</name>
        <dbReference type="ChEBI" id="CHEBI:18420"/>
        <label>4</label>
    </ligand>
</feature>
<dbReference type="GO" id="GO:0005524">
    <property type="term" value="F:ATP binding"/>
    <property type="evidence" value="ECO:0007669"/>
    <property type="project" value="UniProtKB-UniRule"/>
</dbReference>
<dbReference type="InterPro" id="IPR010918">
    <property type="entry name" value="PurM-like_C_dom"/>
</dbReference>
<keyword evidence="2" id="KW-0067">ATP-binding</keyword>
<dbReference type="InterPro" id="IPR036921">
    <property type="entry name" value="PurM-like_N_sf"/>
</dbReference>
<comment type="catalytic activity">
    <reaction evidence="2">
        <text>thiamine phosphate + ATP = thiamine diphosphate + ADP</text>
        <dbReference type="Rhea" id="RHEA:15913"/>
        <dbReference type="ChEBI" id="CHEBI:30616"/>
        <dbReference type="ChEBI" id="CHEBI:37575"/>
        <dbReference type="ChEBI" id="CHEBI:58937"/>
        <dbReference type="ChEBI" id="CHEBI:456216"/>
        <dbReference type="EC" id="2.7.4.16"/>
    </reaction>
</comment>
<feature type="binding site" evidence="2">
    <location>
        <position position="210"/>
    </location>
    <ligand>
        <name>Mg(2+)</name>
        <dbReference type="ChEBI" id="CHEBI:18420"/>
        <label>5</label>
    </ligand>
</feature>
<feature type="binding site" evidence="2">
    <location>
        <position position="209"/>
    </location>
    <ligand>
        <name>ATP</name>
        <dbReference type="ChEBI" id="CHEBI:30616"/>
    </ligand>
</feature>
<comment type="function">
    <text evidence="2">Catalyzes the ATP-dependent phosphorylation of thiamine-monophosphate (TMP) to form thiamine-pyrophosphate (TPP), the active form of vitamin B1.</text>
</comment>
<feature type="binding site" evidence="2">
    <location>
        <position position="142"/>
    </location>
    <ligand>
        <name>ATP</name>
        <dbReference type="ChEBI" id="CHEBI:30616"/>
    </ligand>
</feature>
<keyword evidence="6" id="KW-1185">Reference proteome</keyword>
<name>A0A6C1AYR3_9RHOO</name>
<dbReference type="EC" id="2.7.4.16" evidence="2"/>
<dbReference type="PANTHER" id="PTHR30270">
    <property type="entry name" value="THIAMINE-MONOPHOSPHATE KINASE"/>
    <property type="match status" value="1"/>
</dbReference>
<feature type="binding site" evidence="2">
    <location>
        <position position="207"/>
    </location>
    <ligand>
        <name>Mg(2+)</name>
        <dbReference type="ChEBI" id="CHEBI:18420"/>
        <label>3</label>
    </ligand>
</feature>
<dbReference type="InterPro" id="IPR006283">
    <property type="entry name" value="ThiL-like"/>
</dbReference>
<dbReference type="PANTHER" id="PTHR30270:SF0">
    <property type="entry name" value="THIAMINE-MONOPHOSPHATE KINASE"/>
    <property type="match status" value="1"/>
</dbReference>
<dbReference type="AlphaFoldDB" id="A0A6C1AYR3"/>
<evidence type="ECO:0000256" key="2">
    <source>
        <dbReference type="HAMAP-Rule" id="MF_02128"/>
    </source>
</evidence>
<protein>
    <recommendedName>
        <fullName evidence="2">Thiamine-monophosphate kinase</fullName>
        <shortName evidence="2">TMP kinase</shortName>
        <shortName evidence="2">Thiamine-phosphate kinase</shortName>
        <ecNumber evidence="2">2.7.4.16</ecNumber>
    </recommendedName>
</protein>
<feature type="binding site" evidence="2">
    <location>
        <position position="26"/>
    </location>
    <ligand>
        <name>Mg(2+)</name>
        <dbReference type="ChEBI" id="CHEBI:18420"/>
        <label>4</label>
    </ligand>
</feature>
<dbReference type="GO" id="GO:0000287">
    <property type="term" value="F:magnesium ion binding"/>
    <property type="evidence" value="ECO:0007669"/>
    <property type="project" value="UniProtKB-UniRule"/>
</dbReference>
<comment type="similarity">
    <text evidence="2">Belongs to the thiamine-monophosphate kinase family.</text>
</comment>
<proteinExistence type="inferred from homology"/>
<keyword evidence="2" id="KW-0547">Nucleotide-binding</keyword>
<feature type="binding site" evidence="2">
    <location>
        <position position="50"/>
    </location>
    <ligand>
        <name>substrate</name>
    </ligand>
</feature>
<organism evidence="5 6">
    <name type="scientific">Nitrogeniibacter mangrovi</name>
    <dbReference type="NCBI Taxonomy" id="2016596"/>
    <lineage>
        <taxon>Bacteria</taxon>
        <taxon>Pseudomonadati</taxon>
        <taxon>Pseudomonadota</taxon>
        <taxon>Betaproteobacteria</taxon>
        <taxon>Rhodocyclales</taxon>
        <taxon>Zoogloeaceae</taxon>
        <taxon>Nitrogeniibacter</taxon>
    </lineage>
</organism>
<dbReference type="NCBIfam" id="TIGR01379">
    <property type="entry name" value="thiL"/>
    <property type="match status" value="1"/>
</dbReference>
<feature type="binding site" evidence="2">
    <location>
        <begin position="117"/>
        <end position="118"/>
    </location>
    <ligand>
        <name>ATP</name>
        <dbReference type="ChEBI" id="CHEBI:30616"/>
    </ligand>
</feature>
<dbReference type="InterPro" id="IPR016188">
    <property type="entry name" value="PurM-like_N"/>
</dbReference>
<dbReference type="Gene3D" id="3.90.650.10">
    <property type="entry name" value="PurM-like C-terminal domain"/>
    <property type="match status" value="1"/>
</dbReference>
<dbReference type="SUPFAM" id="SSF56042">
    <property type="entry name" value="PurM C-terminal domain-like"/>
    <property type="match status" value="1"/>
</dbReference>
<comment type="pathway">
    <text evidence="2">Cofactor biosynthesis; thiamine diphosphate biosynthesis; thiamine diphosphate from thiamine phosphate: step 1/1.</text>
</comment>
<keyword evidence="2 5" id="KW-0808">Transferase</keyword>
<dbReference type="KEGG" id="azq:G3580_02045"/>
<dbReference type="Pfam" id="PF02769">
    <property type="entry name" value="AIRS_C"/>
    <property type="match status" value="1"/>
</dbReference>
<feature type="binding site" evidence="2">
    <location>
        <position position="71"/>
    </location>
    <ligand>
        <name>Mg(2+)</name>
        <dbReference type="ChEBI" id="CHEBI:18420"/>
        <label>3</label>
    </ligand>
</feature>
<dbReference type="InterPro" id="IPR036676">
    <property type="entry name" value="PurM-like_C_sf"/>
</dbReference>
<dbReference type="SUPFAM" id="SSF55326">
    <property type="entry name" value="PurM N-terminal domain-like"/>
    <property type="match status" value="1"/>
</dbReference>
<dbReference type="Gene3D" id="3.30.1330.10">
    <property type="entry name" value="PurM-like, N-terminal domain"/>
    <property type="match status" value="1"/>
</dbReference>
<feature type="binding site" evidence="2">
    <location>
        <position position="71"/>
    </location>
    <ligand>
        <name>Mg(2+)</name>
        <dbReference type="ChEBI" id="CHEBI:18420"/>
        <label>2</label>
    </ligand>
</feature>
<feature type="binding site" evidence="2">
    <location>
        <position position="26"/>
    </location>
    <ligand>
        <name>Mg(2+)</name>
        <dbReference type="ChEBI" id="CHEBI:18420"/>
        <label>3</label>
    </ligand>
</feature>
<dbReference type="GO" id="GO:0009228">
    <property type="term" value="P:thiamine biosynthetic process"/>
    <property type="evidence" value="ECO:0007669"/>
    <property type="project" value="UniProtKB-KW"/>
</dbReference>
<feature type="binding site" evidence="2">
    <location>
        <position position="43"/>
    </location>
    <ligand>
        <name>Mg(2+)</name>
        <dbReference type="ChEBI" id="CHEBI:18420"/>
        <label>2</label>
    </ligand>
</feature>
<keyword evidence="2" id="KW-0479">Metal-binding</keyword>
<dbReference type="GO" id="GO:0009229">
    <property type="term" value="P:thiamine diphosphate biosynthetic process"/>
    <property type="evidence" value="ECO:0007669"/>
    <property type="project" value="UniProtKB-UniRule"/>
</dbReference>
<gene>
    <name evidence="2 5" type="primary">thiL</name>
    <name evidence="5" type="ORF">G3580_02045</name>
</gene>
<comment type="miscellaneous">
    <text evidence="2">Reaction mechanism of ThiL seems to utilize a direct, inline transfer of the gamma-phosphate of ATP to TMP rather than a phosphorylated enzyme intermediate.</text>
</comment>
<dbReference type="CDD" id="cd02194">
    <property type="entry name" value="ThiL"/>
    <property type="match status" value="1"/>
</dbReference>
<dbReference type="PIRSF" id="PIRSF005303">
    <property type="entry name" value="Thiam_monoph_kin"/>
    <property type="match status" value="1"/>
</dbReference>
<keyword evidence="2" id="KW-0460">Magnesium</keyword>
<dbReference type="GO" id="GO:0009030">
    <property type="term" value="F:thiamine-phosphate kinase activity"/>
    <property type="evidence" value="ECO:0007669"/>
    <property type="project" value="UniProtKB-UniRule"/>
</dbReference>
<feature type="binding site" evidence="2">
    <location>
        <position position="71"/>
    </location>
    <ligand>
        <name>Mg(2+)</name>
        <dbReference type="ChEBI" id="CHEBI:18420"/>
        <label>4</label>
    </ligand>
</feature>
<keyword evidence="1 2" id="KW-0784">Thiamine biosynthesis</keyword>
<dbReference type="RefSeq" id="WP_173763679.1">
    <property type="nucleotide sequence ID" value="NZ_CP048836.1"/>
</dbReference>
<evidence type="ECO:0000313" key="5">
    <source>
        <dbReference type="EMBL" id="QID16511.1"/>
    </source>
</evidence>
<sequence>MTSEFDLIRRYFHWPVHHTDLGGGDDAALLTVPPGEQLAVSTDMLVEGRHFFVDTDPAALGWKSLAVNLSDIAAMGATPRWATLALALPDDDAPWLGAFAGGLRECADAYAIDLIGGDTTRGPRTINITIFGTVPTGRAIRRSGGRPGDELWISGHPGRAALALWHLRDGIALNAPWRDDCLHALHRPTPRTRLGPALRGLASAMLDVSDGLLGDLGHILETSGCGARIDAPALPVAPLIDACGDAALARRACLSGGDDYELLFAAPAAQRPAILDASRAAGVPVTRIGQLTEREAGLVLVHADGAREALTAAGFDHFADRG</sequence>
<feature type="binding site" evidence="2">
    <location>
        <position position="42"/>
    </location>
    <ligand>
        <name>Mg(2+)</name>
        <dbReference type="ChEBI" id="CHEBI:18420"/>
        <label>1</label>
    </ligand>
</feature>
<feature type="domain" description="PurM-like N-terminal" evidence="3">
    <location>
        <begin position="24"/>
        <end position="134"/>
    </location>
</feature>
<feature type="binding site" evidence="2">
    <location>
        <position position="43"/>
    </location>
    <ligand>
        <name>Mg(2+)</name>
        <dbReference type="ChEBI" id="CHEBI:18420"/>
        <label>1</label>
    </ligand>
</feature>
<feature type="domain" description="PurM-like C-terminal" evidence="4">
    <location>
        <begin position="146"/>
        <end position="296"/>
    </location>
</feature>